<evidence type="ECO:0000313" key="3">
    <source>
        <dbReference type="EMBL" id="HIR60569.1"/>
    </source>
</evidence>
<dbReference type="EMBL" id="DVHA01000104">
    <property type="protein sequence ID" value="HIR60569.1"/>
    <property type="molecule type" value="Genomic_DNA"/>
</dbReference>
<dbReference type="GO" id="GO:0003677">
    <property type="term" value="F:DNA binding"/>
    <property type="evidence" value="ECO:0007669"/>
    <property type="project" value="UniProtKB-KW"/>
</dbReference>
<dbReference type="PROSITE" id="PS50943">
    <property type="entry name" value="HTH_CROC1"/>
    <property type="match status" value="1"/>
</dbReference>
<dbReference type="AlphaFoldDB" id="A0A9D1DWT5"/>
<dbReference type="Gene3D" id="1.10.260.40">
    <property type="entry name" value="lambda repressor-like DNA-binding domains"/>
    <property type="match status" value="1"/>
</dbReference>
<organism evidence="3 4">
    <name type="scientific">Candidatus Faecivivens stercoravium</name>
    <dbReference type="NCBI Taxonomy" id="2840803"/>
    <lineage>
        <taxon>Bacteria</taxon>
        <taxon>Bacillati</taxon>
        <taxon>Bacillota</taxon>
        <taxon>Clostridia</taxon>
        <taxon>Eubacteriales</taxon>
        <taxon>Oscillospiraceae</taxon>
        <taxon>Oscillospiraceae incertae sedis</taxon>
        <taxon>Candidatus Faecivivens</taxon>
    </lineage>
</organism>
<evidence type="ECO:0000256" key="1">
    <source>
        <dbReference type="ARBA" id="ARBA00023125"/>
    </source>
</evidence>
<reference evidence="3" key="2">
    <citation type="journal article" date="2021" name="PeerJ">
        <title>Extensive microbial diversity within the chicken gut microbiome revealed by metagenomics and culture.</title>
        <authorList>
            <person name="Gilroy R."/>
            <person name="Ravi A."/>
            <person name="Getino M."/>
            <person name="Pursley I."/>
            <person name="Horton D.L."/>
            <person name="Alikhan N.F."/>
            <person name="Baker D."/>
            <person name="Gharbi K."/>
            <person name="Hall N."/>
            <person name="Watson M."/>
            <person name="Adriaenssens E.M."/>
            <person name="Foster-Nyarko E."/>
            <person name="Jarju S."/>
            <person name="Secka A."/>
            <person name="Antonio M."/>
            <person name="Oren A."/>
            <person name="Chaudhuri R.R."/>
            <person name="La Ragione R."/>
            <person name="Hildebrand F."/>
            <person name="Pallen M.J."/>
        </authorList>
    </citation>
    <scope>NUCLEOTIDE SEQUENCE</scope>
    <source>
        <strain evidence="3">CHK189-12415</strain>
    </source>
</reference>
<name>A0A9D1DWT5_9FIRM</name>
<evidence type="ECO:0000313" key="4">
    <source>
        <dbReference type="Proteomes" id="UP000824241"/>
    </source>
</evidence>
<accession>A0A9D1DWT5</accession>
<dbReference type="CDD" id="cd00093">
    <property type="entry name" value="HTH_XRE"/>
    <property type="match status" value="1"/>
</dbReference>
<dbReference type="PANTHER" id="PTHR46558">
    <property type="entry name" value="TRACRIPTIONAL REGULATORY PROTEIN-RELATED-RELATED"/>
    <property type="match status" value="1"/>
</dbReference>
<dbReference type="InterPro" id="IPR001387">
    <property type="entry name" value="Cro/C1-type_HTH"/>
</dbReference>
<keyword evidence="1" id="KW-0238">DNA-binding</keyword>
<reference evidence="3" key="1">
    <citation type="submission" date="2020-10" db="EMBL/GenBank/DDBJ databases">
        <authorList>
            <person name="Gilroy R."/>
        </authorList>
    </citation>
    <scope>NUCLEOTIDE SEQUENCE</scope>
    <source>
        <strain evidence="3">CHK189-12415</strain>
    </source>
</reference>
<dbReference type="PANTHER" id="PTHR46558:SF11">
    <property type="entry name" value="HTH-TYPE TRANSCRIPTIONAL REGULATOR XRE"/>
    <property type="match status" value="1"/>
</dbReference>
<protein>
    <submittedName>
        <fullName evidence="3">Helix-turn-helix transcriptional regulator</fullName>
    </submittedName>
</protein>
<evidence type="ECO:0000259" key="2">
    <source>
        <dbReference type="PROSITE" id="PS50943"/>
    </source>
</evidence>
<feature type="domain" description="HTH cro/C1-type" evidence="2">
    <location>
        <begin position="6"/>
        <end position="60"/>
    </location>
</feature>
<dbReference type="SUPFAM" id="SSF47413">
    <property type="entry name" value="lambda repressor-like DNA-binding domains"/>
    <property type="match status" value="1"/>
</dbReference>
<dbReference type="SMART" id="SM00530">
    <property type="entry name" value="HTH_XRE"/>
    <property type="match status" value="1"/>
</dbReference>
<dbReference type="Proteomes" id="UP000824241">
    <property type="component" value="Unassembled WGS sequence"/>
</dbReference>
<dbReference type="InterPro" id="IPR010982">
    <property type="entry name" value="Lambda_DNA-bd_dom_sf"/>
</dbReference>
<comment type="caution">
    <text evidence="3">The sequence shown here is derived from an EMBL/GenBank/DDBJ whole genome shotgun (WGS) entry which is preliminary data.</text>
</comment>
<gene>
    <name evidence="3" type="ORF">IAB37_03230</name>
</gene>
<dbReference type="Pfam" id="PF13560">
    <property type="entry name" value="HTH_31"/>
    <property type="match status" value="1"/>
</dbReference>
<sequence>MTYQHIRDLREDADLTQGQIAGMIPCSQQAYSLYERGDRDIPTGVLIRLAEIHRTTVDYLLGLTDCREIPACMEREKAK</sequence>
<proteinExistence type="predicted"/>